<accession>A0A2H3K7H0</accession>
<keyword evidence="2" id="KW-1185">Reference proteome</keyword>
<evidence type="ECO:0000313" key="1">
    <source>
        <dbReference type="EMBL" id="PCH45024.1"/>
    </source>
</evidence>
<name>A0A2H3K7H0_WOLCO</name>
<proteinExistence type="predicted"/>
<evidence type="ECO:0000313" key="2">
    <source>
        <dbReference type="Proteomes" id="UP000218811"/>
    </source>
</evidence>
<dbReference type="AlphaFoldDB" id="A0A2H3K7H0"/>
<protein>
    <submittedName>
        <fullName evidence="1">Uncharacterized protein</fullName>
    </submittedName>
</protein>
<sequence length="216" mass="24818">MTMWRRRTTMWRRRMTMWRRRMKGETEVDDDAEESFEVAEISDPELHRPERAMVTFTKPPQEGRLFWPHTPNPGSSPVVDGESTPAGSAYIRHLHRMEERHLRALETAGVTPARQEHPTRCMRRRAEMVNDEASFPQCGTIASGSRIRGHAGQQGGRIIDRMRRAGEPMKGKKVVTSADTSDVRVSTTTRMLKLHTLSWASDEEASRRDLKEQGPR</sequence>
<reference evidence="1 2" key="1">
    <citation type="journal article" date="2012" name="Science">
        <title>The Paleozoic origin of enzymatic lignin decomposition reconstructed from 31 fungal genomes.</title>
        <authorList>
            <person name="Floudas D."/>
            <person name="Binder M."/>
            <person name="Riley R."/>
            <person name="Barry K."/>
            <person name="Blanchette R.A."/>
            <person name="Henrissat B."/>
            <person name="Martinez A.T."/>
            <person name="Otillar R."/>
            <person name="Spatafora J.W."/>
            <person name="Yadav J.S."/>
            <person name="Aerts A."/>
            <person name="Benoit I."/>
            <person name="Boyd A."/>
            <person name="Carlson A."/>
            <person name="Copeland A."/>
            <person name="Coutinho P.M."/>
            <person name="de Vries R.P."/>
            <person name="Ferreira P."/>
            <person name="Findley K."/>
            <person name="Foster B."/>
            <person name="Gaskell J."/>
            <person name="Glotzer D."/>
            <person name="Gorecki P."/>
            <person name="Heitman J."/>
            <person name="Hesse C."/>
            <person name="Hori C."/>
            <person name="Igarashi K."/>
            <person name="Jurgens J.A."/>
            <person name="Kallen N."/>
            <person name="Kersten P."/>
            <person name="Kohler A."/>
            <person name="Kuees U."/>
            <person name="Kumar T.K.A."/>
            <person name="Kuo A."/>
            <person name="LaButti K."/>
            <person name="Larrondo L.F."/>
            <person name="Lindquist E."/>
            <person name="Ling A."/>
            <person name="Lombard V."/>
            <person name="Lucas S."/>
            <person name="Lundell T."/>
            <person name="Martin R."/>
            <person name="McLaughlin D.J."/>
            <person name="Morgenstern I."/>
            <person name="Morin E."/>
            <person name="Murat C."/>
            <person name="Nagy L.G."/>
            <person name="Nolan M."/>
            <person name="Ohm R.A."/>
            <person name="Patyshakuliyeva A."/>
            <person name="Rokas A."/>
            <person name="Ruiz-Duenas F.J."/>
            <person name="Sabat G."/>
            <person name="Salamov A."/>
            <person name="Samejima M."/>
            <person name="Schmutz J."/>
            <person name="Slot J.C."/>
            <person name="St John F."/>
            <person name="Stenlid J."/>
            <person name="Sun H."/>
            <person name="Sun S."/>
            <person name="Syed K."/>
            <person name="Tsang A."/>
            <person name="Wiebenga A."/>
            <person name="Young D."/>
            <person name="Pisabarro A."/>
            <person name="Eastwood D.C."/>
            <person name="Martin F."/>
            <person name="Cullen D."/>
            <person name="Grigoriev I.V."/>
            <person name="Hibbett D.S."/>
        </authorList>
    </citation>
    <scope>NUCLEOTIDE SEQUENCE [LARGE SCALE GENOMIC DNA]</scope>
    <source>
        <strain evidence="1 2">MD-104</strain>
    </source>
</reference>
<organism evidence="1 2">
    <name type="scientific">Wolfiporia cocos (strain MD-104)</name>
    <name type="common">Brown rot fungus</name>
    <dbReference type="NCBI Taxonomy" id="742152"/>
    <lineage>
        <taxon>Eukaryota</taxon>
        <taxon>Fungi</taxon>
        <taxon>Dikarya</taxon>
        <taxon>Basidiomycota</taxon>
        <taxon>Agaricomycotina</taxon>
        <taxon>Agaricomycetes</taxon>
        <taxon>Polyporales</taxon>
        <taxon>Phaeolaceae</taxon>
        <taxon>Wolfiporia</taxon>
    </lineage>
</organism>
<dbReference type="EMBL" id="KB468168">
    <property type="protein sequence ID" value="PCH45024.1"/>
    <property type="molecule type" value="Genomic_DNA"/>
</dbReference>
<dbReference type="Proteomes" id="UP000218811">
    <property type="component" value="Unassembled WGS sequence"/>
</dbReference>
<gene>
    <name evidence="1" type="ORF">WOLCODRAFT_139365</name>
</gene>